<dbReference type="SMART" id="SM00490">
    <property type="entry name" value="HELICc"/>
    <property type="match status" value="1"/>
</dbReference>
<evidence type="ECO:0000259" key="3">
    <source>
        <dbReference type="PROSITE" id="PS50966"/>
    </source>
</evidence>
<dbReference type="Pfam" id="PF00176">
    <property type="entry name" value="SNF2-rel_dom"/>
    <property type="match status" value="1"/>
</dbReference>
<feature type="domain" description="SWIM-type" evidence="3">
    <location>
        <begin position="54"/>
        <end position="92"/>
    </location>
</feature>
<proteinExistence type="predicted"/>
<dbReference type="InterPro" id="IPR049730">
    <property type="entry name" value="SNF2/RAD54-like_C"/>
</dbReference>
<dbReference type="Gene3D" id="3.40.50.300">
    <property type="entry name" value="P-loop containing nucleotide triphosphate hydrolases"/>
    <property type="match status" value="1"/>
</dbReference>
<dbReference type="InterPro" id="IPR000330">
    <property type="entry name" value="SNF2_N"/>
</dbReference>
<dbReference type="RefSeq" id="WP_113868830.1">
    <property type="nucleotide sequence ID" value="NZ_BAABQN010000008.1"/>
</dbReference>
<dbReference type="PROSITE" id="PS50966">
    <property type="entry name" value="ZF_SWIM"/>
    <property type="match status" value="1"/>
</dbReference>
<dbReference type="PANTHER" id="PTHR10799">
    <property type="entry name" value="SNF2/RAD54 HELICASE FAMILY"/>
    <property type="match status" value="1"/>
</dbReference>
<keyword evidence="6" id="KW-0347">Helicase</keyword>
<dbReference type="SUPFAM" id="SSF52540">
    <property type="entry name" value="P-loop containing nucleoside triphosphate hydrolases"/>
    <property type="match status" value="2"/>
</dbReference>
<accession>A0A366E898</accession>
<dbReference type="InterPro" id="IPR038718">
    <property type="entry name" value="SNF2-like_sf"/>
</dbReference>
<protein>
    <submittedName>
        <fullName evidence="6">SNF2 family DNA or RNA helicase</fullName>
    </submittedName>
</protein>
<evidence type="ECO:0000313" key="7">
    <source>
        <dbReference type="Proteomes" id="UP000252254"/>
    </source>
</evidence>
<evidence type="ECO:0000256" key="2">
    <source>
        <dbReference type="PROSITE-ProRule" id="PRU00325"/>
    </source>
</evidence>
<dbReference type="CDD" id="cd18793">
    <property type="entry name" value="SF2_C_SNF"/>
    <property type="match status" value="1"/>
</dbReference>
<dbReference type="InterPro" id="IPR001650">
    <property type="entry name" value="Helicase_C-like"/>
</dbReference>
<dbReference type="FunFam" id="3.40.50.300:FF:000533">
    <property type="entry name" value="Helicase, Snf2 family"/>
    <property type="match status" value="1"/>
</dbReference>
<dbReference type="SMART" id="SM00487">
    <property type="entry name" value="DEXDc"/>
    <property type="match status" value="1"/>
</dbReference>
<evidence type="ECO:0000259" key="4">
    <source>
        <dbReference type="PROSITE" id="PS51192"/>
    </source>
</evidence>
<feature type="domain" description="Helicase C-terminal" evidence="5">
    <location>
        <begin position="905"/>
        <end position="1055"/>
    </location>
</feature>
<keyword evidence="1" id="KW-0378">Hydrolase</keyword>
<dbReference type="OrthoDB" id="9760715at2"/>
<dbReference type="InterPro" id="IPR007527">
    <property type="entry name" value="Znf_SWIM"/>
</dbReference>
<comment type="caution">
    <text evidence="6">The sequence shown here is derived from an EMBL/GenBank/DDBJ whole genome shotgun (WGS) entry which is preliminary data.</text>
</comment>
<dbReference type="Gene3D" id="3.40.50.10810">
    <property type="entry name" value="Tandem AAA-ATPase domain"/>
    <property type="match status" value="1"/>
</dbReference>
<dbReference type="PROSITE" id="PS51192">
    <property type="entry name" value="HELICASE_ATP_BIND_1"/>
    <property type="match status" value="1"/>
</dbReference>
<evidence type="ECO:0000259" key="5">
    <source>
        <dbReference type="PROSITE" id="PS51194"/>
    </source>
</evidence>
<dbReference type="STRING" id="200904.GCA_900168775_00827"/>
<keyword evidence="7" id="KW-1185">Reference proteome</keyword>
<keyword evidence="6" id="KW-0067">ATP-binding</keyword>
<dbReference type="GO" id="GO:0004386">
    <property type="term" value="F:helicase activity"/>
    <property type="evidence" value="ECO:0007669"/>
    <property type="project" value="UniProtKB-KW"/>
</dbReference>
<dbReference type="Proteomes" id="UP000252254">
    <property type="component" value="Unassembled WGS sequence"/>
</dbReference>
<dbReference type="GO" id="GO:0005524">
    <property type="term" value="F:ATP binding"/>
    <property type="evidence" value="ECO:0007669"/>
    <property type="project" value="InterPro"/>
</dbReference>
<dbReference type="InterPro" id="IPR027417">
    <property type="entry name" value="P-loop_NTPase"/>
</dbReference>
<dbReference type="InterPro" id="IPR013663">
    <property type="entry name" value="Helicase_SWF/SNF/SWI_bac"/>
</dbReference>
<organism evidence="6 7">
    <name type="scientific">Paraliobacillus ryukyuensis</name>
    <dbReference type="NCBI Taxonomy" id="200904"/>
    <lineage>
        <taxon>Bacteria</taxon>
        <taxon>Bacillati</taxon>
        <taxon>Bacillota</taxon>
        <taxon>Bacilli</taxon>
        <taxon>Bacillales</taxon>
        <taxon>Bacillaceae</taxon>
        <taxon>Paraliobacillus</taxon>
    </lineage>
</organism>
<gene>
    <name evidence="6" type="ORF">DES48_1068</name>
</gene>
<sequence length="1071" mass="123502">MRSFYLDKQDIINITGQRFFKRGYEYFKKNKVVGLTYNQNINTWTAEVRGAYNYTVRIFFFEDDELEAKCDCPAYHTHFTCKHIAAVLLAISRHGNNKRSTIDVQPIDQRMEEGKASSDPFTLRLLDAFNQANRAHALERELMQVEYTVQHKKQWQQKLDSLEVELRIGTSKAYIVKDIRAFLTYVKNEQPYAVTGTLTYDPKTHYFDAADIKIIEQLNSCLQNERLFESAYQMAEKRSLVLTPNLAHALLDQISIRKHQFISATNQTYGAFTIKHAIPELTFEVDQTGKNGFSINMASLFQYTYLEQYGLLQERSTFYKLSEKQRQIIDQIHAVLPYRKQPVYRIAHEHMEPFIANVVPQLSEIGEINYTRQTADLVKELALEPYVYLDEADDVLIANVVFQYGEYKLYPYESYDQQQVVIKRDAEKEQFILNFLEHAGFYYLNGRFQLFNNESIYQFLHEKVADLRQYATIYFTEASRSLLGDSKPNLTPNIGLNRRFGMLDVSFDVEGISTKDIAHLLEAVVEKKRFVRLPDGPLVSLENDSFHSFQSFVEQLQLSKQDVLNGQVQVSAANSFQLEDLFPADTANYQETFTQLLTALKQPENLNFTLPTTLQADLRDYQLVGFQWFKTLSHYQLGGILADDMGLGKTVQTISYLLSEKEAQTNDYRALVVAPASLVYNWKKEIDKFAPTLSSKIIIGSKQQRQKLIEEQDQTDIYITSYPLIRKDNDLYHNFFFDALILDEAQAIKNHLTLTAKSVQAVKATHRFALSGTPIENNLDELWSIFESLIPGFLGTKKHFSQLEPAYISTITRPFILRRLKQDVLSELPEKIETEQYAELTKLQKQIYLTYVEKMQLQISETIATKGFEKGKLEILAGLTRLRQICCHPSLFLENYHGKSGKMEYLLELVADLRASGKRLLIFSQFSTMLKLIGDAFEQQGYQFYYLDGQTPSEQRVEMAEAFNNDEKEIFLISLKAGGTGLNLTGADTVILFDLWWNPAIEAQAAGRAHRIGQKNVVQVIRLITEGTIEEKIFQLQQKKRALVDQIIQPGESLLSNLSETELRDLLQFDR</sequence>
<dbReference type="Pfam" id="PF04434">
    <property type="entry name" value="SWIM"/>
    <property type="match status" value="1"/>
</dbReference>
<feature type="domain" description="Helicase ATP-binding" evidence="4">
    <location>
        <begin position="630"/>
        <end position="792"/>
    </location>
</feature>
<keyword evidence="6" id="KW-0547">Nucleotide-binding</keyword>
<dbReference type="Pfam" id="PF08455">
    <property type="entry name" value="SNF2_assoc"/>
    <property type="match status" value="1"/>
</dbReference>
<dbReference type="GO" id="GO:0016787">
    <property type="term" value="F:hydrolase activity"/>
    <property type="evidence" value="ECO:0007669"/>
    <property type="project" value="UniProtKB-KW"/>
</dbReference>
<evidence type="ECO:0000313" key="6">
    <source>
        <dbReference type="EMBL" id="RBO97989.1"/>
    </source>
</evidence>
<dbReference type="PROSITE" id="PS51194">
    <property type="entry name" value="HELICASE_CTER"/>
    <property type="match status" value="1"/>
</dbReference>
<dbReference type="GO" id="GO:0008270">
    <property type="term" value="F:zinc ion binding"/>
    <property type="evidence" value="ECO:0007669"/>
    <property type="project" value="UniProtKB-KW"/>
</dbReference>
<name>A0A366E898_9BACI</name>
<keyword evidence="2" id="KW-0862">Zinc</keyword>
<keyword evidence="2" id="KW-0863">Zinc-finger</keyword>
<dbReference type="AlphaFoldDB" id="A0A366E898"/>
<evidence type="ECO:0000256" key="1">
    <source>
        <dbReference type="ARBA" id="ARBA00022801"/>
    </source>
</evidence>
<dbReference type="InterPro" id="IPR014001">
    <property type="entry name" value="Helicase_ATP-bd"/>
</dbReference>
<keyword evidence="2" id="KW-0479">Metal-binding</keyword>
<dbReference type="EMBL" id="QNRI01000006">
    <property type="protein sequence ID" value="RBO97989.1"/>
    <property type="molecule type" value="Genomic_DNA"/>
</dbReference>
<reference evidence="6 7" key="1">
    <citation type="submission" date="2018-06" db="EMBL/GenBank/DDBJ databases">
        <title>Genomic Encyclopedia of Type Strains, Phase IV (KMG-IV): sequencing the most valuable type-strain genomes for metagenomic binning, comparative biology and taxonomic classification.</title>
        <authorList>
            <person name="Goeker M."/>
        </authorList>
    </citation>
    <scope>NUCLEOTIDE SEQUENCE [LARGE SCALE GENOMIC DNA]</scope>
    <source>
        <strain evidence="6 7">DSM 15140</strain>
    </source>
</reference>
<dbReference type="Pfam" id="PF00271">
    <property type="entry name" value="Helicase_C"/>
    <property type="match status" value="1"/>
</dbReference>